<keyword evidence="4 7" id="KW-0408">Iron</keyword>
<feature type="binding site" evidence="7">
    <location>
        <position position="308"/>
    </location>
    <ligand>
        <name>Fe cation</name>
        <dbReference type="ChEBI" id="CHEBI:24875"/>
    </ligand>
</feature>
<accession>A0ABP1EQB1</accession>
<dbReference type="PROSITE" id="PS01016">
    <property type="entry name" value="GLYCOPROTEASE"/>
    <property type="match status" value="1"/>
</dbReference>
<dbReference type="InterPro" id="IPR017861">
    <property type="entry name" value="KAE1/TsaD"/>
</dbReference>
<dbReference type="PANTHER" id="PTHR11735">
    <property type="entry name" value="TRNA N6-ADENOSINE THREONYLCARBAMOYLTRANSFERASE"/>
    <property type="match status" value="1"/>
</dbReference>
<dbReference type="CDD" id="cd24133">
    <property type="entry name" value="ASKHA_NBD_TsaD_bac"/>
    <property type="match status" value="1"/>
</dbReference>
<evidence type="ECO:0000256" key="1">
    <source>
        <dbReference type="ARBA" id="ARBA00022679"/>
    </source>
</evidence>
<keyword evidence="5 7" id="KW-0012">Acyltransferase</keyword>
<feature type="binding site" evidence="7">
    <location>
        <position position="113"/>
    </location>
    <ligand>
        <name>Fe cation</name>
        <dbReference type="ChEBI" id="CHEBI:24875"/>
    </ligand>
</feature>
<proteinExistence type="inferred from homology"/>
<dbReference type="PRINTS" id="PR00789">
    <property type="entry name" value="OSIALOPTASE"/>
</dbReference>
<keyword evidence="7" id="KW-0963">Cytoplasm</keyword>
<evidence type="ECO:0000256" key="2">
    <source>
        <dbReference type="ARBA" id="ARBA00022694"/>
    </source>
</evidence>
<feature type="binding site" evidence="7">
    <location>
        <begin position="139"/>
        <end position="143"/>
    </location>
    <ligand>
        <name>substrate</name>
    </ligand>
</feature>
<comment type="subcellular location">
    <subcellularLocation>
        <location evidence="7">Cytoplasm</location>
    </subcellularLocation>
</comment>
<dbReference type="Pfam" id="PF00814">
    <property type="entry name" value="TsaD"/>
    <property type="match status" value="1"/>
</dbReference>
<name>A0ABP1EQB1_9FLAO</name>
<comment type="catalytic activity">
    <reaction evidence="6 7">
        <text>L-threonylcarbamoyladenylate + adenosine(37) in tRNA = N(6)-L-threonylcarbamoyladenosine(37) in tRNA + AMP + H(+)</text>
        <dbReference type="Rhea" id="RHEA:37059"/>
        <dbReference type="Rhea" id="RHEA-COMP:10162"/>
        <dbReference type="Rhea" id="RHEA-COMP:10163"/>
        <dbReference type="ChEBI" id="CHEBI:15378"/>
        <dbReference type="ChEBI" id="CHEBI:73682"/>
        <dbReference type="ChEBI" id="CHEBI:74411"/>
        <dbReference type="ChEBI" id="CHEBI:74418"/>
        <dbReference type="ChEBI" id="CHEBI:456215"/>
        <dbReference type="EC" id="2.3.1.234"/>
    </reaction>
</comment>
<dbReference type="GO" id="GO:0061711">
    <property type="term" value="F:tRNA N(6)-L-threonylcarbamoyladenine synthase activity"/>
    <property type="evidence" value="ECO:0007669"/>
    <property type="project" value="UniProtKB-EC"/>
</dbReference>
<evidence type="ECO:0000259" key="8">
    <source>
        <dbReference type="Pfam" id="PF00814"/>
    </source>
</evidence>
<dbReference type="PANTHER" id="PTHR11735:SF6">
    <property type="entry name" value="TRNA N6-ADENOSINE THREONYLCARBAMOYLTRANSFERASE, MITOCHONDRIAL"/>
    <property type="match status" value="1"/>
</dbReference>
<protein>
    <recommendedName>
        <fullName evidence="7">tRNA N6-adenosine threonylcarbamoyltransferase</fullName>
        <ecNumber evidence="7">2.3.1.234</ecNumber>
    </recommendedName>
    <alternativeName>
        <fullName evidence="7">N6-L-threonylcarbamoyladenine synthase</fullName>
        <shortName evidence="7">t(6)A synthase</shortName>
    </alternativeName>
    <alternativeName>
        <fullName evidence="7">t(6)A37 threonylcarbamoyladenosine biosynthesis protein TsaD</fullName>
    </alternativeName>
    <alternativeName>
        <fullName evidence="7">tRNA threonylcarbamoyladenosine biosynthesis protein TsaD</fullName>
    </alternativeName>
</protein>
<dbReference type="InterPro" id="IPR017860">
    <property type="entry name" value="Peptidase_M22_CS"/>
</dbReference>
<gene>
    <name evidence="7 9" type="primary">tsaD</name>
    <name evidence="9" type="ORF">T190607A01A_40224</name>
</gene>
<reference evidence="9 10" key="1">
    <citation type="submission" date="2024-05" db="EMBL/GenBank/DDBJ databases">
        <authorList>
            <person name="Duchaud E."/>
        </authorList>
    </citation>
    <scope>NUCLEOTIDE SEQUENCE [LARGE SCALE GENOMIC DNA]</scope>
    <source>
        <strain evidence="9">Ena-SAMPLE-TAB-13-05-2024-13:56:06:370-140302</strain>
    </source>
</reference>
<comment type="function">
    <text evidence="7">Required for the formation of a threonylcarbamoyl group on adenosine at position 37 (t(6)A37) in tRNAs that read codons beginning with adenine. Is involved in the transfer of the threonylcarbamoyl moiety of threonylcarbamoyl-AMP (TC-AMP) to the N6 group of A37, together with TsaE and TsaB. TsaD likely plays a direct catalytic role in this reaction.</text>
</comment>
<sequence>MKKEVYILAIESSCDDTSAAVLKNDEVLSNVIANQEVHSKYGGVVPELASRAHQQNIVPVVQQAIERAGITKEQLSAIAFTRGPGLMGSLLVGTSFAKSLALGLNIPLIDVNHMQAHILAHFIKEEGCKIPPFPFICLTISGGHTQIVKITNHFEMEILGETIDDAVGEAYDKSAKILGLPYPGGPLVDKYAQQGNPKAYQFTQPKVGDLEFSFSGLKTQILYFIQKNVKENPNFIEENLYDICASIQYTIVEILMKKIKNAVKQTGIKDIAIAGGVSANSEIRKRLNEADKHWGWNTYIPKFQYTTDNAAMIAIAGYLKFLNNDYADISVAAKARLKVTE</sequence>
<evidence type="ECO:0000256" key="7">
    <source>
        <dbReference type="HAMAP-Rule" id="MF_01445"/>
    </source>
</evidence>
<comment type="caution">
    <text evidence="9">The sequence shown here is derived from an EMBL/GenBank/DDBJ whole genome shotgun (WGS) entry which is preliminary data.</text>
</comment>
<dbReference type="EC" id="2.3.1.234" evidence="7"/>
<dbReference type="InterPro" id="IPR022450">
    <property type="entry name" value="TsaD"/>
</dbReference>
<evidence type="ECO:0000256" key="5">
    <source>
        <dbReference type="ARBA" id="ARBA00023315"/>
    </source>
</evidence>
<feature type="binding site" evidence="7">
    <location>
        <position position="117"/>
    </location>
    <ligand>
        <name>Fe cation</name>
        <dbReference type="ChEBI" id="CHEBI:24875"/>
    </ligand>
</feature>
<dbReference type="InterPro" id="IPR000905">
    <property type="entry name" value="Gcp-like_dom"/>
</dbReference>
<dbReference type="HAMAP" id="MF_01445">
    <property type="entry name" value="TsaD"/>
    <property type="match status" value="1"/>
</dbReference>
<dbReference type="EMBL" id="CAXIXY010000006">
    <property type="protein sequence ID" value="CAL2091496.1"/>
    <property type="molecule type" value="Genomic_DNA"/>
</dbReference>
<dbReference type="NCBIfam" id="TIGR03723">
    <property type="entry name" value="T6A_TsaD_YgjD"/>
    <property type="match status" value="1"/>
</dbReference>
<feature type="binding site" evidence="7">
    <location>
        <position position="185"/>
    </location>
    <ligand>
        <name>substrate</name>
    </ligand>
</feature>
<dbReference type="RefSeq" id="WP_348713150.1">
    <property type="nucleotide sequence ID" value="NZ_CAXIXY010000006.1"/>
</dbReference>
<evidence type="ECO:0000313" key="10">
    <source>
        <dbReference type="Proteomes" id="UP001497416"/>
    </source>
</evidence>
<keyword evidence="10" id="KW-1185">Reference proteome</keyword>
<dbReference type="InterPro" id="IPR043129">
    <property type="entry name" value="ATPase_NBD"/>
</dbReference>
<dbReference type="Gene3D" id="3.30.420.40">
    <property type="match status" value="2"/>
</dbReference>
<dbReference type="Proteomes" id="UP001497416">
    <property type="component" value="Unassembled WGS sequence"/>
</dbReference>
<comment type="cofactor">
    <cofactor evidence="7">
        <name>Fe(2+)</name>
        <dbReference type="ChEBI" id="CHEBI:29033"/>
    </cofactor>
    <text evidence="7">Binds 1 Fe(2+) ion per subunit.</text>
</comment>
<feature type="binding site" evidence="7">
    <location>
        <position position="172"/>
    </location>
    <ligand>
        <name>substrate</name>
    </ligand>
</feature>
<feature type="binding site" evidence="7">
    <location>
        <position position="280"/>
    </location>
    <ligand>
        <name>substrate</name>
    </ligand>
</feature>
<comment type="similarity">
    <text evidence="7">Belongs to the KAE1 / TsaD family.</text>
</comment>
<keyword evidence="1 7" id="KW-0808">Transferase</keyword>
<feature type="binding site" evidence="7">
    <location>
        <position position="189"/>
    </location>
    <ligand>
        <name>substrate</name>
    </ligand>
</feature>
<evidence type="ECO:0000256" key="6">
    <source>
        <dbReference type="ARBA" id="ARBA00048117"/>
    </source>
</evidence>
<evidence type="ECO:0000256" key="4">
    <source>
        <dbReference type="ARBA" id="ARBA00023004"/>
    </source>
</evidence>
<keyword evidence="3 7" id="KW-0479">Metal-binding</keyword>
<keyword evidence="2 7" id="KW-0819">tRNA processing</keyword>
<organism evidence="9 10">
    <name type="scientific">Tenacibaculum platacis</name>
    <dbReference type="NCBI Taxonomy" id="3137852"/>
    <lineage>
        <taxon>Bacteria</taxon>
        <taxon>Pseudomonadati</taxon>
        <taxon>Bacteroidota</taxon>
        <taxon>Flavobacteriia</taxon>
        <taxon>Flavobacteriales</taxon>
        <taxon>Flavobacteriaceae</taxon>
        <taxon>Tenacibaculum</taxon>
    </lineage>
</organism>
<feature type="domain" description="Gcp-like" evidence="8">
    <location>
        <begin position="26"/>
        <end position="314"/>
    </location>
</feature>
<dbReference type="SUPFAM" id="SSF53067">
    <property type="entry name" value="Actin-like ATPase domain"/>
    <property type="match status" value="1"/>
</dbReference>
<dbReference type="NCBIfam" id="TIGR00329">
    <property type="entry name" value="gcp_kae1"/>
    <property type="match status" value="1"/>
</dbReference>
<evidence type="ECO:0000313" key="9">
    <source>
        <dbReference type="EMBL" id="CAL2091496.1"/>
    </source>
</evidence>
<evidence type="ECO:0000256" key="3">
    <source>
        <dbReference type="ARBA" id="ARBA00022723"/>
    </source>
</evidence>